<feature type="compositionally biased region" description="Low complexity" evidence="2">
    <location>
        <begin position="148"/>
        <end position="159"/>
    </location>
</feature>
<evidence type="ECO:0000313" key="5">
    <source>
        <dbReference type="Proteomes" id="UP001189429"/>
    </source>
</evidence>
<dbReference type="PROSITE" id="PS50102">
    <property type="entry name" value="RRM"/>
    <property type="match status" value="1"/>
</dbReference>
<sequence>MLRPSGRRRNRACKGGVSRSVEATFHASVSCTRLTRPYDARTNSETTRVTESSSVDDVTSDRTSNEKEGGNTMETEAGGDSGASKGTRTADDSSSGGSSEYPASSPTLSGTQNSDEDIGVPHERDPQGSKQPMAAMTPRQRGEAAEKPSPSTTATSAPTRQIARFRNSQHLAKLRPDATSEKSVYTFMLRQIPRHYTQLTFLIDVSRHGFVGLVDFIYIQFDSRKGKNVGYGFIGFTESAHARAFSQRFDGVHMGTETGEQGRPLRIHPAAVQGYANNLAHFAQARANAEHCSAPLFMPRGSWRGLPRPSGSCWRSGRRPALCGRSRPRARGRCPARRTPRSARTSPWPRPPRGCCRRPGCFGRRTGLPRARSAAPLGPCRTARVLAAACARSRWRRTPAEGASEPLRSRRPAPPRHPGGPTLDEPRCWRWGVERPWLARACHGAGHGPAAHGSVPAARGEEAGLAAGARRGARAAAAHSGGLHAGPDGEPLAPAAAVADLQLRRAWSGDPVRPGRRRLGPDVTAPPPPAIATASIGSSAFLSASPGPSCACPPRQLLHGTGASRSRCPWRRARRASCRERPWAQSARDWRMSATLLPSFLSQRRAENFCSW</sequence>
<feature type="compositionally biased region" description="Low complexity" evidence="2">
    <location>
        <begin position="92"/>
        <end position="106"/>
    </location>
</feature>
<evidence type="ECO:0000256" key="1">
    <source>
        <dbReference type="PROSITE-ProRule" id="PRU00176"/>
    </source>
</evidence>
<keyword evidence="1" id="KW-0694">RNA-binding</keyword>
<reference evidence="4" key="1">
    <citation type="submission" date="2023-10" db="EMBL/GenBank/DDBJ databases">
        <authorList>
            <person name="Chen Y."/>
            <person name="Shah S."/>
            <person name="Dougan E. K."/>
            <person name="Thang M."/>
            <person name="Chan C."/>
        </authorList>
    </citation>
    <scope>NUCLEOTIDE SEQUENCE [LARGE SCALE GENOMIC DNA]</scope>
</reference>
<dbReference type="Proteomes" id="UP001189429">
    <property type="component" value="Unassembled WGS sequence"/>
</dbReference>
<dbReference type="InterPro" id="IPR007201">
    <property type="entry name" value="Mei2-like_Rrm_C"/>
</dbReference>
<feature type="region of interest" description="Disordered" evidence="2">
    <location>
        <begin position="395"/>
        <end position="425"/>
    </location>
</feature>
<dbReference type="SUPFAM" id="SSF54928">
    <property type="entry name" value="RNA-binding domain, RBD"/>
    <property type="match status" value="1"/>
</dbReference>
<feature type="region of interest" description="Disordered" evidence="2">
    <location>
        <begin position="28"/>
        <end position="160"/>
    </location>
</feature>
<dbReference type="InterPro" id="IPR035979">
    <property type="entry name" value="RBD_domain_sf"/>
</dbReference>
<evidence type="ECO:0000313" key="4">
    <source>
        <dbReference type="EMBL" id="CAK0804242.1"/>
    </source>
</evidence>
<evidence type="ECO:0000256" key="2">
    <source>
        <dbReference type="SAM" id="MobiDB-lite"/>
    </source>
</evidence>
<feature type="compositionally biased region" description="Basic and acidic residues" evidence="2">
    <location>
        <begin position="59"/>
        <end position="69"/>
    </location>
</feature>
<name>A0ABN9QHB0_9DINO</name>
<protein>
    <recommendedName>
        <fullName evidence="3">RRM domain-containing protein</fullName>
    </recommendedName>
</protein>
<dbReference type="EMBL" id="CAUYUJ010003194">
    <property type="protein sequence ID" value="CAK0804242.1"/>
    <property type="molecule type" value="Genomic_DNA"/>
</dbReference>
<feature type="compositionally biased region" description="Basic residues" evidence="2">
    <location>
        <begin position="326"/>
        <end position="341"/>
    </location>
</feature>
<organism evidence="4 5">
    <name type="scientific">Prorocentrum cordatum</name>
    <dbReference type="NCBI Taxonomy" id="2364126"/>
    <lineage>
        <taxon>Eukaryota</taxon>
        <taxon>Sar</taxon>
        <taxon>Alveolata</taxon>
        <taxon>Dinophyceae</taxon>
        <taxon>Prorocentrales</taxon>
        <taxon>Prorocentraceae</taxon>
        <taxon>Prorocentrum</taxon>
    </lineage>
</organism>
<accession>A0ABN9QHB0</accession>
<gene>
    <name evidence="4" type="ORF">PCOR1329_LOCUS11115</name>
</gene>
<dbReference type="Pfam" id="PF04059">
    <property type="entry name" value="RRM_2"/>
    <property type="match status" value="1"/>
</dbReference>
<feature type="compositionally biased region" description="Low complexity" evidence="2">
    <location>
        <begin position="41"/>
        <end position="57"/>
    </location>
</feature>
<evidence type="ECO:0000259" key="3">
    <source>
        <dbReference type="PROSITE" id="PS50102"/>
    </source>
</evidence>
<proteinExistence type="predicted"/>
<dbReference type="InterPro" id="IPR000504">
    <property type="entry name" value="RRM_dom"/>
</dbReference>
<feature type="region of interest" description="Disordered" evidence="2">
    <location>
        <begin position="324"/>
        <end position="351"/>
    </location>
</feature>
<feature type="region of interest" description="Disordered" evidence="2">
    <location>
        <begin position="508"/>
        <end position="527"/>
    </location>
</feature>
<comment type="caution">
    <text evidence="4">The sequence shown here is derived from an EMBL/GenBank/DDBJ whole genome shotgun (WGS) entry which is preliminary data.</text>
</comment>
<keyword evidence="5" id="KW-1185">Reference proteome</keyword>
<feature type="domain" description="RRM" evidence="3">
    <location>
        <begin position="185"/>
        <end position="272"/>
    </location>
</feature>